<accession>A0A6J8E608</accession>
<gene>
    <name evidence="1" type="ORF">MCOR_48896</name>
</gene>
<organism evidence="1 2">
    <name type="scientific">Mytilus coruscus</name>
    <name type="common">Sea mussel</name>
    <dbReference type="NCBI Taxonomy" id="42192"/>
    <lineage>
        <taxon>Eukaryota</taxon>
        <taxon>Metazoa</taxon>
        <taxon>Spiralia</taxon>
        <taxon>Lophotrochozoa</taxon>
        <taxon>Mollusca</taxon>
        <taxon>Bivalvia</taxon>
        <taxon>Autobranchia</taxon>
        <taxon>Pteriomorphia</taxon>
        <taxon>Mytilida</taxon>
        <taxon>Mytiloidea</taxon>
        <taxon>Mytilidae</taxon>
        <taxon>Mytilinae</taxon>
        <taxon>Mytilus</taxon>
    </lineage>
</organism>
<sequence length="199" mass="23193">MQDSRFHQHRAYVVMLIGKWLTRQEKVTAKELVNFLKEKSYVPRSTHVTGIQMQIHRSVCKEMGWTEFFRYSLTPVNSPACLLNWRVLTSVLHFLTPEQQDIVAEGFKYNPRNPPEPEEQFWPVFDRKTKNQPAILQKKGRKTMLCLNRKNVNYTDTSIKKRKLQSSTADNDTDAHHTPENKTAILLGHQVSQLAESEV</sequence>
<evidence type="ECO:0000313" key="2">
    <source>
        <dbReference type="Proteomes" id="UP000507470"/>
    </source>
</evidence>
<dbReference type="EMBL" id="CACVKT020008613">
    <property type="protein sequence ID" value="CAC5416259.1"/>
    <property type="molecule type" value="Genomic_DNA"/>
</dbReference>
<reference evidence="1 2" key="1">
    <citation type="submission" date="2020-06" db="EMBL/GenBank/DDBJ databases">
        <authorList>
            <person name="Li R."/>
            <person name="Bekaert M."/>
        </authorList>
    </citation>
    <scope>NUCLEOTIDE SEQUENCE [LARGE SCALE GENOMIC DNA]</scope>
    <source>
        <strain evidence="2">wild</strain>
    </source>
</reference>
<evidence type="ECO:0000313" key="1">
    <source>
        <dbReference type="EMBL" id="CAC5416259.1"/>
    </source>
</evidence>
<name>A0A6J8E608_MYTCO</name>
<keyword evidence="2" id="KW-1185">Reference proteome</keyword>
<dbReference type="AlphaFoldDB" id="A0A6J8E608"/>
<protein>
    <submittedName>
        <fullName evidence="1">Uncharacterized protein</fullName>
    </submittedName>
</protein>
<dbReference type="Proteomes" id="UP000507470">
    <property type="component" value="Unassembled WGS sequence"/>
</dbReference>
<proteinExistence type="predicted"/>
<dbReference type="OrthoDB" id="6119035at2759"/>